<keyword evidence="3 6" id="KW-1133">Transmembrane helix</keyword>
<sequence>MRLVVRVIEGRNLPPMDPNGLSDPYVKLQLGKQRFKTKVVKKNLNPTWGEEFSFKVEDLKEELVICVLDEDKYFNDDFVGQLKIPVSKVFDSENKSLGTSWYSLKPKTKKPKNKDCGEILLTILFSQNNAFLEMDGDIDYHSSSLKKNGDVVGTESPSRSVSGGSNISISSSILQEVLSSKEEKLPPAAKSFAERIAQMFNSTSASTSKATDVSEPQEPVVAPPEVPDENKIEDQELSGSFDEFMKEMQSRDVGNETPSNLAGGVLLDQVYAITPEKLNWIIFSPDSCFPKTVAEAQGNTEQQFGPWKFDSGSDSLKRVVTYIKAPSKLIKAVKATEEQTYLKADGEVFVVLISVNTPDVPYGSCFRVELLYCITPGPEVASGEQTSQLTISWRMNFLQSTMMKGMIENGARQGLKDSFELYGSVLSQHVKPVDLKDMVSNKEQVLASLQIEPRSDWKLALQYFGNFTVVSTVFIGVYVLVHIWLAMPSSIQGLEFVGLDLPDSIGEVIVCGILVLQCERVLELLSRFMQARVQKSSDHGVKAQGDGWVLTVALMEGSNLPAVDSSGFCDPSDISDLADVLVPLKGKLAQACQSKLHLRIFLNNTKGNNVVKEYLSKMEKEVGTKINVRSPQTNSAFQKLFGLPLEEFLINDFTCHLRRKMPLQGRLFLSARIIGFHSNLFGHKTKFFFLWEDIEDIQVSPPTLASMGSPIVVITLRRGRGMDARHGAKSMDAEGRLKFQFHSFVSFNVAHRTIMALWKARALSPEQKVRIVEEESETKILHSEESGSYLGTEDVSMSEVYSSSLCVPTNFLMELFGGGDLERKIMEKAGSLSYSYTPWESEKPDVYQRQIYFRFDKSISRYRGEVTSTQQKYLLPDKKGWMVEEVMTLHGVPLGDYFNLHLKYQIEDSPISQKSCNVQVLCGIEWLKSTRHPKRMTKNIYSHLEDRLKVMFSVLEKEYANV</sequence>
<dbReference type="PANTHER" id="PTHR46296:SF8">
    <property type="entry name" value="OS06G0297800 PROTEIN"/>
    <property type="match status" value="1"/>
</dbReference>
<comment type="subcellular location">
    <subcellularLocation>
        <location evidence="1">Membrane</location>
        <topology evidence="1">Single-pass membrane protein</topology>
    </subcellularLocation>
</comment>
<keyword evidence="10" id="KW-1185">Reference proteome</keyword>
<evidence type="ECO:0008006" key="11">
    <source>
        <dbReference type="Google" id="ProtNLM"/>
    </source>
</evidence>
<dbReference type="CDD" id="cd00030">
    <property type="entry name" value="C2"/>
    <property type="match status" value="1"/>
</dbReference>
<dbReference type="PROSITE" id="PS50004">
    <property type="entry name" value="C2"/>
    <property type="match status" value="1"/>
</dbReference>
<dbReference type="GO" id="GO:0016020">
    <property type="term" value="C:membrane"/>
    <property type="evidence" value="ECO:0007669"/>
    <property type="project" value="UniProtKB-SubCell"/>
</dbReference>
<evidence type="ECO:0000256" key="2">
    <source>
        <dbReference type="ARBA" id="ARBA00022692"/>
    </source>
</evidence>
<organism evidence="9 10">
    <name type="scientific">Linum tenue</name>
    <dbReference type="NCBI Taxonomy" id="586396"/>
    <lineage>
        <taxon>Eukaryota</taxon>
        <taxon>Viridiplantae</taxon>
        <taxon>Streptophyta</taxon>
        <taxon>Embryophyta</taxon>
        <taxon>Tracheophyta</taxon>
        <taxon>Spermatophyta</taxon>
        <taxon>Magnoliopsida</taxon>
        <taxon>eudicotyledons</taxon>
        <taxon>Gunneridae</taxon>
        <taxon>Pentapetalae</taxon>
        <taxon>rosids</taxon>
        <taxon>fabids</taxon>
        <taxon>Malpighiales</taxon>
        <taxon>Linaceae</taxon>
        <taxon>Linum</taxon>
    </lineage>
</organism>
<accession>A0AAV0GML3</accession>
<evidence type="ECO:0000256" key="5">
    <source>
        <dbReference type="SAM" id="MobiDB-lite"/>
    </source>
</evidence>
<feature type="domain" description="C2" evidence="7">
    <location>
        <begin position="1"/>
        <end position="102"/>
    </location>
</feature>
<dbReference type="InterPro" id="IPR011993">
    <property type="entry name" value="PH-like_dom_sf"/>
</dbReference>
<feature type="region of interest" description="Disordered" evidence="5">
    <location>
        <begin position="203"/>
        <end position="227"/>
    </location>
</feature>
<dbReference type="InterPro" id="IPR044511">
    <property type="entry name" value="At1g03370/At5g50170-like"/>
</dbReference>
<comment type="caution">
    <text evidence="9">The sequence shown here is derived from an EMBL/GenBank/DDBJ whole genome shotgun (WGS) entry which is preliminary data.</text>
</comment>
<evidence type="ECO:0000256" key="4">
    <source>
        <dbReference type="ARBA" id="ARBA00023136"/>
    </source>
</evidence>
<dbReference type="Pfam" id="PF02893">
    <property type="entry name" value="GRAM"/>
    <property type="match status" value="1"/>
</dbReference>
<feature type="transmembrane region" description="Helical" evidence="6">
    <location>
        <begin position="463"/>
        <end position="485"/>
    </location>
</feature>
<dbReference type="CDD" id="cd13219">
    <property type="entry name" value="PH-GRAM_C2-GRAM"/>
    <property type="match status" value="1"/>
</dbReference>
<dbReference type="Gene3D" id="2.60.40.150">
    <property type="entry name" value="C2 domain"/>
    <property type="match status" value="1"/>
</dbReference>
<dbReference type="PRINTS" id="PR00360">
    <property type="entry name" value="C2DOMAIN"/>
</dbReference>
<dbReference type="Proteomes" id="UP001154282">
    <property type="component" value="Unassembled WGS sequence"/>
</dbReference>
<evidence type="ECO:0000313" key="9">
    <source>
        <dbReference type="EMBL" id="CAI0374207.1"/>
    </source>
</evidence>
<reference evidence="9" key="1">
    <citation type="submission" date="2022-08" db="EMBL/GenBank/DDBJ databases">
        <authorList>
            <person name="Gutierrez-Valencia J."/>
        </authorList>
    </citation>
    <scope>NUCLEOTIDE SEQUENCE</scope>
</reference>
<evidence type="ECO:0000259" key="7">
    <source>
        <dbReference type="PROSITE" id="PS50004"/>
    </source>
</evidence>
<feature type="domain" description="VASt" evidence="8">
    <location>
        <begin position="796"/>
        <end position="962"/>
    </location>
</feature>
<keyword evidence="2 6" id="KW-0812">Transmembrane</keyword>
<dbReference type="SMART" id="SM00239">
    <property type="entry name" value="C2"/>
    <property type="match status" value="1"/>
</dbReference>
<keyword evidence="4 6" id="KW-0472">Membrane</keyword>
<gene>
    <name evidence="9" type="ORF">LITE_LOCUS98</name>
</gene>
<dbReference type="PANTHER" id="PTHR46296">
    <property type="entry name" value="BNAA05G37250D PROTEIN"/>
    <property type="match status" value="1"/>
</dbReference>
<dbReference type="InterPro" id="IPR004182">
    <property type="entry name" value="GRAM"/>
</dbReference>
<dbReference type="InterPro" id="IPR000008">
    <property type="entry name" value="C2_dom"/>
</dbReference>
<evidence type="ECO:0000256" key="6">
    <source>
        <dbReference type="SAM" id="Phobius"/>
    </source>
</evidence>
<dbReference type="AlphaFoldDB" id="A0AAV0GML3"/>
<feature type="domain" description="VASt" evidence="8">
    <location>
        <begin position="262"/>
        <end position="434"/>
    </location>
</feature>
<dbReference type="InterPro" id="IPR031968">
    <property type="entry name" value="VASt"/>
</dbReference>
<evidence type="ECO:0000256" key="3">
    <source>
        <dbReference type="ARBA" id="ARBA00022989"/>
    </source>
</evidence>
<dbReference type="Pfam" id="PF00168">
    <property type="entry name" value="C2"/>
    <property type="match status" value="1"/>
</dbReference>
<evidence type="ECO:0000256" key="1">
    <source>
        <dbReference type="ARBA" id="ARBA00004167"/>
    </source>
</evidence>
<evidence type="ECO:0000259" key="8">
    <source>
        <dbReference type="PROSITE" id="PS51778"/>
    </source>
</evidence>
<dbReference type="Gene3D" id="2.30.29.30">
    <property type="entry name" value="Pleckstrin-homology domain (PH domain)/Phosphotyrosine-binding domain (PTB)"/>
    <property type="match status" value="1"/>
</dbReference>
<dbReference type="SMART" id="SM00568">
    <property type="entry name" value="GRAM"/>
    <property type="match status" value="1"/>
</dbReference>
<name>A0AAV0GML3_9ROSI</name>
<protein>
    <recommendedName>
        <fullName evidence="11">C2 and GRAM domain-containing protein</fullName>
    </recommendedName>
</protein>
<dbReference type="PROSITE" id="PS51778">
    <property type="entry name" value="VAST"/>
    <property type="match status" value="2"/>
</dbReference>
<dbReference type="EMBL" id="CAMGYJ010000002">
    <property type="protein sequence ID" value="CAI0374207.1"/>
    <property type="molecule type" value="Genomic_DNA"/>
</dbReference>
<dbReference type="SUPFAM" id="SSF49562">
    <property type="entry name" value="C2 domain (Calcium/lipid-binding domain, CaLB)"/>
    <property type="match status" value="1"/>
</dbReference>
<proteinExistence type="predicted"/>
<dbReference type="Pfam" id="PF16016">
    <property type="entry name" value="VASt"/>
    <property type="match status" value="2"/>
</dbReference>
<dbReference type="InterPro" id="IPR035892">
    <property type="entry name" value="C2_domain_sf"/>
</dbReference>
<evidence type="ECO:0000313" key="10">
    <source>
        <dbReference type="Proteomes" id="UP001154282"/>
    </source>
</evidence>